<dbReference type="InterPro" id="IPR016177">
    <property type="entry name" value="DNA-bd_dom_sf"/>
</dbReference>
<dbReference type="EMBL" id="CABPRJ010001448">
    <property type="protein sequence ID" value="VVC37528.1"/>
    <property type="molecule type" value="Genomic_DNA"/>
</dbReference>
<dbReference type="SMART" id="SM00391">
    <property type="entry name" value="MBD"/>
    <property type="match status" value="1"/>
</dbReference>
<sequence length="162" mass="18940">MANMINSGTRPALPDQPRDRRRKKIDATSYLYKVPFAFGWNREIVLRNTYPRKKKKGDVYYYSPENVKFRSIKEIFRALPENGILKTKHFLMAPIPTEVNDYRTEFIRKAGTKPKEYMEFNNKRTRNLATEEEAAVNGMGVKEENIAPSTSQLCCHCNNYHN</sequence>
<gene>
    <name evidence="3" type="ORF">CINCED_3A009750</name>
</gene>
<evidence type="ECO:0000256" key="1">
    <source>
        <dbReference type="SAM" id="MobiDB-lite"/>
    </source>
</evidence>
<evidence type="ECO:0000259" key="2">
    <source>
        <dbReference type="PROSITE" id="PS50982"/>
    </source>
</evidence>
<accession>A0A5E4MYU3</accession>
<dbReference type="GO" id="GO:0003677">
    <property type="term" value="F:DNA binding"/>
    <property type="evidence" value="ECO:0007669"/>
    <property type="project" value="UniProtKB-KW"/>
</dbReference>
<protein>
    <submittedName>
        <fullName evidence="3">Methyl-CpG DNA binding,DNA-binding domain</fullName>
    </submittedName>
</protein>
<proteinExistence type="predicted"/>
<evidence type="ECO:0000313" key="3">
    <source>
        <dbReference type="EMBL" id="VVC37528.1"/>
    </source>
</evidence>
<dbReference type="OrthoDB" id="6631301at2759"/>
<name>A0A5E4MYU3_9HEMI</name>
<dbReference type="PROSITE" id="PS50982">
    <property type="entry name" value="MBD"/>
    <property type="match status" value="1"/>
</dbReference>
<feature type="domain" description="MBD" evidence="2">
    <location>
        <begin position="26"/>
        <end position="107"/>
    </location>
</feature>
<keyword evidence="3" id="KW-0238">DNA-binding</keyword>
<dbReference type="SUPFAM" id="SSF54171">
    <property type="entry name" value="DNA-binding domain"/>
    <property type="match status" value="1"/>
</dbReference>
<dbReference type="Proteomes" id="UP000325440">
    <property type="component" value="Unassembled WGS sequence"/>
</dbReference>
<dbReference type="Pfam" id="PF01429">
    <property type="entry name" value="MBD"/>
    <property type="match status" value="1"/>
</dbReference>
<keyword evidence="4" id="KW-1185">Reference proteome</keyword>
<evidence type="ECO:0000313" key="4">
    <source>
        <dbReference type="Proteomes" id="UP000325440"/>
    </source>
</evidence>
<dbReference type="Gene3D" id="3.30.890.10">
    <property type="entry name" value="Methyl-cpg-binding Protein 2, Chain A"/>
    <property type="match status" value="1"/>
</dbReference>
<dbReference type="AlphaFoldDB" id="A0A5E4MYU3"/>
<dbReference type="InterPro" id="IPR001739">
    <property type="entry name" value="Methyl_CpG_DNA-bd"/>
</dbReference>
<reference evidence="3 4" key="1">
    <citation type="submission" date="2019-08" db="EMBL/GenBank/DDBJ databases">
        <authorList>
            <person name="Alioto T."/>
            <person name="Alioto T."/>
            <person name="Gomez Garrido J."/>
        </authorList>
    </citation>
    <scope>NUCLEOTIDE SEQUENCE [LARGE SCALE GENOMIC DNA]</scope>
</reference>
<feature type="region of interest" description="Disordered" evidence="1">
    <location>
        <begin position="1"/>
        <end position="21"/>
    </location>
</feature>
<organism evidence="3 4">
    <name type="scientific">Cinara cedri</name>
    <dbReference type="NCBI Taxonomy" id="506608"/>
    <lineage>
        <taxon>Eukaryota</taxon>
        <taxon>Metazoa</taxon>
        <taxon>Ecdysozoa</taxon>
        <taxon>Arthropoda</taxon>
        <taxon>Hexapoda</taxon>
        <taxon>Insecta</taxon>
        <taxon>Pterygota</taxon>
        <taxon>Neoptera</taxon>
        <taxon>Paraneoptera</taxon>
        <taxon>Hemiptera</taxon>
        <taxon>Sternorrhyncha</taxon>
        <taxon>Aphidomorpha</taxon>
        <taxon>Aphidoidea</taxon>
        <taxon>Aphididae</taxon>
        <taxon>Lachninae</taxon>
        <taxon>Cinara</taxon>
    </lineage>
</organism>